<comment type="subcellular location">
    <subcellularLocation>
        <location evidence="1">Membrane</location>
        <topology evidence="1">Multi-pass membrane protein</topology>
    </subcellularLocation>
</comment>
<dbReference type="GO" id="GO:0006646">
    <property type="term" value="P:phosphatidylethanolamine biosynthetic process"/>
    <property type="evidence" value="ECO:0007669"/>
    <property type="project" value="TreeGrafter"/>
</dbReference>
<dbReference type="AlphaFoldDB" id="A0A8B8ABM8"/>
<dbReference type="OrthoDB" id="196717at2759"/>
<dbReference type="GO" id="GO:0004142">
    <property type="term" value="F:diacylglycerol cholinephosphotransferase activity"/>
    <property type="evidence" value="ECO:0007669"/>
    <property type="project" value="UniProtKB-EC"/>
</dbReference>
<dbReference type="GO" id="GO:0004307">
    <property type="term" value="F:ethanolaminephosphotransferase activity"/>
    <property type="evidence" value="ECO:0007669"/>
    <property type="project" value="TreeGrafter"/>
</dbReference>
<protein>
    <recommendedName>
        <fullName evidence="13">diacylglycerol cholinephosphotransferase</fullName>
        <ecNumber evidence="13">2.7.8.2</ecNumber>
    </recommendedName>
</protein>
<name>A0A8B8ABM8_CRAVI</name>
<evidence type="ECO:0000256" key="13">
    <source>
        <dbReference type="ARBA" id="ARBA00038987"/>
    </source>
</evidence>
<dbReference type="InterPro" id="IPR043130">
    <property type="entry name" value="CDP-OH_PTrfase_TM_dom"/>
</dbReference>
<comment type="catalytic activity">
    <reaction evidence="9">
        <text>1-hexadecanoyl-2-(4Z,7Z,10Z,13Z,16Z,19Z-docosahexaenoyl)-sn-glycerol + CDP-choline = 1-hexadecanoyl-2-(4Z,7Z,10Z,13Z,16Z,19Z-docosahexaenoyl)-sn-glycero-3-phosphocholine + CMP + H(+)</text>
        <dbReference type="Rhea" id="RHEA:54332"/>
        <dbReference type="ChEBI" id="CHEBI:15378"/>
        <dbReference type="ChEBI" id="CHEBI:58779"/>
        <dbReference type="ChEBI" id="CHEBI:60377"/>
        <dbReference type="ChEBI" id="CHEBI:74963"/>
        <dbReference type="ChEBI" id="CHEBI:82949"/>
    </reaction>
    <physiologicalReaction direction="left-to-right" evidence="9">
        <dbReference type="Rhea" id="RHEA:54333"/>
    </physiologicalReaction>
</comment>
<keyword evidence="4 16" id="KW-0812">Transmembrane</keyword>
<dbReference type="GO" id="GO:0005794">
    <property type="term" value="C:Golgi apparatus"/>
    <property type="evidence" value="ECO:0007669"/>
    <property type="project" value="TreeGrafter"/>
</dbReference>
<evidence type="ECO:0000256" key="5">
    <source>
        <dbReference type="ARBA" id="ARBA00022989"/>
    </source>
</evidence>
<evidence type="ECO:0000256" key="10">
    <source>
        <dbReference type="ARBA" id="ARBA00036651"/>
    </source>
</evidence>
<sequence length="381" mass="42950">MKEVLSQSQLKNLKDHQYSATGQSLIEPWFQVFWRWLIEKVPLTWAPNSITLVGLIINILTTLLLVICSPDGSTEAPRIVYLLCALGLFVYQSLDAIDGKQARRTKTSSPLGELFDHGCDSISTVFVSVGVTIGLELGHNVYWMMFDVFLGLFLFYMAHWQTYVTGTLRFSQFDVTETQVMIMILHFINFLFGSHIWSLQLPVLGIPLRMIVVYLSLAPSFLQFYNNIGIILQGGSGKNKSTIAGTSTIFPVFPLGIVIALAVMIAHKSPSNLYENHPCLYLLSFGILSAKVINRLIVAHMTKSEMDLMDSGILGPLFLFLNQYFNCLVNETLVLWICFIYVTQDIVRYCMAVCQQISQFLQIYCFDIVTPHPGKKSPKNS</sequence>
<dbReference type="KEGG" id="cvn:111100381"/>
<dbReference type="GeneID" id="111100381"/>
<evidence type="ECO:0000256" key="12">
    <source>
        <dbReference type="ARBA" id="ARBA00037890"/>
    </source>
</evidence>
<evidence type="ECO:0000256" key="1">
    <source>
        <dbReference type="ARBA" id="ARBA00004141"/>
    </source>
</evidence>
<feature type="transmembrane region" description="Helical" evidence="16">
    <location>
        <begin position="317"/>
        <end position="342"/>
    </location>
</feature>
<keyword evidence="17" id="KW-1185">Reference proteome</keyword>
<evidence type="ECO:0000256" key="15">
    <source>
        <dbReference type="RuleBase" id="RU003750"/>
    </source>
</evidence>
<dbReference type="InterPro" id="IPR048254">
    <property type="entry name" value="CDP_ALCOHOL_P_TRANSF_CS"/>
</dbReference>
<evidence type="ECO:0000256" key="16">
    <source>
        <dbReference type="SAM" id="Phobius"/>
    </source>
</evidence>
<dbReference type="InterPro" id="IPR014472">
    <property type="entry name" value="CHOPT"/>
</dbReference>
<dbReference type="FunFam" id="1.20.120.1760:FF:000002">
    <property type="entry name" value="Choline/ethanolamine phosphotransferase 1"/>
    <property type="match status" value="1"/>
</dbReference>
<reference evidence="17" key="1">
    <citation type="submission" date="2024-06" db="UniProtKB">
        <authorList>
            <consortium name="RefSeq"/>
        </authorList>
    </citation>
    <scope>NUCLEOTIDE SEQUENCE [LARGE SCALE GENOMIC DNA]</scope>
</reference>
<organism evidence="17 18">
    <name type="scientific">Crassostrea virginica</name>
    <name type="common">Eastern oyster</name>
    <dbReference type="NCBI Taxonomy" id="6565"/>
    <lineage>
        <taxon>Eukaryota</taxon>
        <taxon>Metazoa</taxon>
        <taxon>Spiralia</taxon>
        <taxon>Lophotrochozoa</taxon>
        <taxon>Mollusca</taxon>
        <taxon>Bivalvia</taxon>
        <taxon>Autobranchia</taxon>
        <taxon>Pteriomorphia</taxon>
        <taxon>Ostreida</taxon>
        <taxon>Ostreoidea</taxon>
        <taxon>Ostreidae</taxon>
        <taxon>Crassostrea</taxon>
    </lineage>
</organism>
<keyword evidence="8" id="KW-1208">Phospholipid metabolism</keyword>
<keyword evidence="6 16" id="KW-0472">Membrane</keyword>
<feature type="transmembrane region" description="Helical" evidence="16">
    <location>
        <begin position="45"/>
        <end position="67"/>
    </location>
</feature>
<dbReference type="PANTHER" id="PTHR10414">
    <property type="entry name" value="ETHANOLAMINEPHOSPHOTRANSFERASE"/>
    <property type="match status" value="1"/>
</dbReference>
<feature type="transmembrane region" description="Helical" evidence="16">
    <location>
        <begin position="244"/>
        <end position="266"/>
    </location>
</feature>
<evidence type="ECO:0000256" key="9">
    <source>
        <dbReference type="ARBA" id="ARBA00036100"/>
    </source>
</evidence>
<feature type="transmembrane region" description="Helical" evidence="16">
    <location>
        <begin position="211"/>
        <end position="232"/>
    </location>
</feature>
<dbReference type="Proteomes" id="UP000694844">
    <property type="component" value="Chromosome 1"/>
</dbReference>
<evidence type="ECO:0000256" key="11">
    <source>
        <dbReference type="ARBA" id="ARBA00036890"/>
    </source>
</evidence>
<keyword evidence="7" id="KW-0443">Lipid metabolism</keyword>
<evidence type="ECO:0000313" key="17">
    <source>
        <dbReference type="Proteomes" id="UP000694844"/>
    </source>
</evidence>
<comment type="catalytic activity">
    <reaction evidence="10">
        <text>1,2-dioctanoyl-sn-glycerol + CDP-choline = 1,2-dioctanoyl-sn-glycero-3-phosphocholine + CMP + H(+)</text>
        <dbReference type="Rhea" id="RHEA:54232"/>
        <dbReference type="ChEBI" id="CHEBI:15378"/>
        <dbReference type="ChEBI" id="CHEBI:58779"/>
        <dbReference type="ChEBI" id="CHEBI:60377"/>
        <dbReference type="ChEBI" id="CHEBI:76979"/>
        <dbReference type="ChEBI" id="CHEBI:78228"/>
    </reaction>
    <physiologicalReaction direction="left-to-right" evidence="10">
        <dbReference type="Rhea" id="RHEA:54233"/>
    </physiologicalReaction>
</comment>
<evidence type="ECO:0000256" key="4">
    <source>
        <dbReference type="ARBA" id="ARBA00022692"/>
    </source>
</evidence>
<keyword evidence="7" id="KW-0594">Phospholipid biosynthesis</keyword>
<evidence type="ECO:0000256" key="14">
    <source>
        <dbReference type="ARBA" id="ARBA00048570"/>
    </source>
</evidence>
<accession>A0A8B8ABM8</accession>
<dbReference type="Pfam" id="PF01066">
    <property type="entry name" value="CDP-OH_P_transf"/>
    <property type="match status" value="1"/>
</dbReference>
<evidence type="ECO:0000256" key="3">
    <source>
        <dbReference type="ARBA" id="ARBA00022679"/>
    </source>
</evidence>
<comment type="catalytic activity">
    <reaction evidence="14">
        <text>CDP-choline + a 1,2-diacyl-sn-glycerol = a 1,2-diacyl-sn-glycero-3-phosphocholine + CMP + H(+)</text>
        <dbReference type="Rhea" id="RHEA:32939"/>
        <dbReference type="ChEBI" id="CHEBI:15378"/>
        <dbReference type="ChEBI" id="CHEBI:17815"/>
        <dbReference type="ChEBI" id="CHEBI:57643"/>
        <dbReference type="ChEBI" id="CHEBI:58779"/>
        <dbReference type="ChEBI" id="CHEBI:60377"/>
        <dbReference type="EC" id="2.7.8.2"/>
    </reaction>
    <physiologicalReaction direction="left-to-right" evidence="14">
        <dbReference type="Rhea" id="RHEA:32940"/>
    </physiologicalReaction>
</comment>
<feature type="transmembrane region" description="Helical" evidence="16">
    <location>
        <begin position="278"/>
        <end position="297"/>
    </location>
</feature>
<dbReference type="PIRSF" id="PIRSF015665">
    <property type="entry name" value="CHOPT"/>
    <property type="match status" value="1"/>
</dbReference>
<evidence type="ECO:0000313" key="18">
    <source>
        <dbReference type="RefSeq" id="XP_022287883.1"/>
    </source>
</evidence>
<feature type="transmembrane region" description="Helical" evidence="16">
    <location>
        <begin position="79"/>
        <end position="97"/>
    </location>
</feature>
<feature type="transmembrane region" description="Helical" evidence="16">
    <location>
        <begin position="180"/>
        <end position="199"/>
    </location>
</feature>
<proteinExistence type="inferred from homology"/>
<dbReference type="Gene3D" id="1.20.120.1760">
    <property type="match status" value="1"/>
</dbReference>
<dbReference type="PANTHER" id="PTHR10414:SF37">
    <property type="entry name" value="BB IN A BOXCAR, ISOFORM C"/>
    <property type="match status" value="1"/>
</dbReference>
<comment type="similarity">
    <text evidence="2 15">Belongs to the CDP-alcohol phosphatidyltransferase class-I family.</text>
</comment>
<keyword evidence="7" id="KW-0444">Lipid biosynthesis</keyword>
<gene>
    <name evidence="18" type="primary">LOC111100381</name>
</gene>
<dbReference type="GO" id="GO:0005789">
    <property type="term" value="C:endoplasmic reticulum membrane"/>
    <property type="evidence" value="ECO:0007669"/>
    <property type="project" value="TreeGrafter"/>
</dbReference>
<comment type="pathway">
    <text evidence="12">Phospholipid metabolism; phosphatidylcholine biosynthesis; phosphatidylcholine from phosphocholine: step 2/2.</text>
</comment>
<evidence type="ECO:0000256" key="7">
    <source>
        <dbReference type="ARBA" id="ARBA00023209"/>
    </source>
</evidence>
<evidence type="ECO:0000256" key="6">
    <source>
        <dbReference type="ARBA" id="ARBA00023136"/>
    </source>
</evidence>
<keyword evidence="5 16" id="KW-1133">Transmembrane helix</keyword>
<dbReference type="InterPro" id="IPR000462">
    <property type="entry name" value="CDP-OH_P_trans"/>
</dbReference>
<dbReference type="PROSITE" id="PS00379">
    <property type="entry name" value="CDP_ALCOHOL_P_TRANSF"/>
    <property type="match status" value="1"/>
</dbReference>
<dbReference type="RefSeq" id="XP_022287883.1">
    <property type="nucleotide sequence ID" value="XM_022432175.1"/>
</dbReference>
<evidence type="ECO:0000256" key="8">
    <source>
        <dbReference type="ARBA" id="ARBA00023264"/>
    </source>
</evidence>
<evidence type="ECO:0000256" key="2">
    <source>
        <dbReference type="ARBA" id="ARBA00010441"/>
    </source>
</evidence>
<feature type="transmembrane region" description="Helical" evidence="16">
    <location>
        <begin position="141"/>
        <end position="160"/>
    </location>
</feature>
<comment type="catalytic activity">
    <reaction evidence="11">
        <text>1-hexadecanoyl-2-(9Z-octadecenoyl)-sn-glycerol + CDP-choline = 1-hexadecanoyl-2-(9Z-octadecenoyl)-sn-glycero-3-phosphocholine + CMP + H(+)</text>
        <dbReference type="Rhea" id="RHEA:54244"/>
        <dbReference type="ChEBI" id="CHEBI:15378"/>
        <dbReference type="ChEBI" id="CHEBI:58779"/>
        <dbReference type="ChEBI" id="CHEBI:60377"/>
        <dbReference type="ChEBI" id="CHEBI:73001"/>
        <dbReference type="ChEBI" id="CHEBI:75466"/>
    </reaction>
    <physiologicalReaction direction="left-to-right" evidence="11">
        <dbReference type="Rhea" id="RHEA:54245"/>
    </physiologicalReaction>
</comment>
<keyword evidence="3 15" id="KW-0808">Transferase</keyword>
<dbReference type="EC" id="2.7.8.2" evidence="13"/>
<reference evidence="18" key="2">
    <citation type="submission" date="2025-08" db="UniProtKB">
        <authorList>
            <consortium name="RefSeq"/>
        </authorList>
    </citation>
    <scope>IDENTIFICATION</scope>
    <source>
        <tissue evidence="18">Whole sample</tissue>
    </source>
</reference>